<dbReference type="SUPFAM" id="SSF49764">
    <property type="entry name" value="HSP20-like chaperones"/>
    <property type="match status" value="1"/>
</dbReference>
<comment type="caution">
    <text evidence="2">The sequence shown here is derived from an EMBL/GenBank/DDBJ whole genome shotgun (WGS) entry which is preliminary data.</text>
</comment>
<proteinExistence type="predicted"/>
<sequence length="164" mass="19120">MTSLPMFRDAFFAPVREEFDRLFDQFFGPDSLHSVRSRGRSGYPKLDVIETDKEYVVEVEVPGVDPDQLQVEIVPWDGELGLDRKVLKLRGKKDYDFQYPEGTTWHMKEMRRAQFTRELLLPEYVDSDSGPDATYEKGILKLVFEKPEESEKAEPRTIPITKRS</sequence>
<evidence type="ECO:0000259" key="1">
    <source>
        <dbReference type="PROSITE" id="PS01031"/>
    </source>
</evidence>
<evidence type="ECO:0000313" key="2">
    <source>
        <dbReference type="EMBL" id="GAG18624.1"/>
    </source>
</evidence>
<dbReference type="PROSITE" id="PS01031">
    <property type="entry name" value="SHSP"/>
    <property type="match status" value="1"/>
</dbReference>
<accession>X0VK15</accession>
<dbReference type="CDD" id="cd06464">
    <property type="entry name" value="ACD_sHsps-like"/>
    <property type="match status" value="1"/>
</dbReference>
<feature type="non-terminal residue" evidence="2">
    <location>
        <position position="164"/>
    </location>
</feature>
<name>X0VK15_9ZZZZ</name>
<dbReference type="InterPro" id="IPR031107">
    <property type="entry name" value="Small_HSP"/>
</dbReference>
<dbReference type="AlphaFoldDB" id="X0VK15"/>
<dbReference type="InterPro" id="IPR002068">
    <property type="entry name" value="A-crystallin/Hsp20_dom"/>
</dbReference>
<gene>
    <name evidence="2" type="ORF">S01H1_54609</name>
</gene>
<dbReference type="Pfam" id="PF00011">
    <property type="entry name" value="HSP20"/>
    <property type="match status" value="1"/>
</dbReference>
<feature type="domain" description="SHSP" evidence="1">
    <location>
        <begin position="37"/>
        <end position="161"/>
    </location>
</feature>
<dbReference type="PANTHER" id="PTHR11527">
    <property type="entry name" value="HEAT-SHOCK PROTEIN 20 FAMILY MEMBER"/>
    <property type="match status" value="1"/>
</dbReference>
<protein>
    <recommendedName>
        <fullName evidence="1">SHSP domain-containing protein</fullName>
    </recommendedName>
</protein>
<organism evidence="2">
    <name type="scientific">marine sediment metagenome</name>
    <dbReference type="NCBI Taxonomy" id="412755"/>
    <lineage>
        <taxon>unclassified sequences</taxon>
        <taxon>metagenomes</taxon>
        <taxon>ecological metagenomes</taxon>
    </lineage>
</organism>
<dbReference type="InterPro" id="IPR008978">
    <property type="entry name" value="HSP20-like_chaperone"/>
</dbReference>
<reference evidence="2" key="1">
    <citation type="journal article" date="2014" name="Front. Microbiol.">
        <title>High frequency of phylogenetically diverse reductive dehalogenase-homologous genes in deep subseafloor sedimentary metagenomes.</title>
        <authorList>
            <person name="Kawai M."/>
            <person name="Futagami T."/>
            <person name="Toyoda A."/>
            <person name="Takaki Y."/>
            <person name="Nishi S."/>
            <person name="Hori S."/>
            <person name="Arai W."/>
            <person name="Tsubouchi T."/>
            <person name="Morono Y."/>
            <person name="Uchiyama I."/>
            <person name="Ito T."/>
            <person name="Fujiyama A."/>
            <person name="Inagaki F."/>
            <person name="Takami H."/>
        </authorList>
    </citation>
    <scope>NUCLEOTIDE SEQUENCE</scope>
    <source>
        <strain evidence="2">Expedition CK06-06</strain>
    </source>
</reference>
<dbReference type="EMBL" id="BARS01035447">
    <property type="protein sequence ID" value="GAG18624.1"/>
    <property type="molecule type" value="Genomic_DNA"/>
</dbReference>
<dbReference type="Gene3D" id="2.60.40.790">
    <property type="match status" value="1"/>
</dbReference>